<dbReference type="AlphaFoldDB" id="A0AAN4UD83"/>
<dbReference type="EMBL" id="BKBQ01000038">
    <property type="protein sequence ID" value="GEQ55228.1"/>
    <property type="molecule type" value="Genomic_DNA"/>
</dbReference>
<sequence>MNNNNFNKWSDTKYLAEMVTNPMIEVGKYSYYSGYYGNDDFEDGCVRYLWGDKKTRYAFNPNEQFGWKLDKLIIGNYVCIASGVVILTRG</sequence>
<comment type="caution">
    <text evidence="2">The sequence shown here is derived from an EMBL/GenBank/DDBJ whole genome shotgun (WGS) entry which is preliminary data.</text>
</comment>
<evidence type="ECO:0000313" key="3">
    <source>
        <dbReference type="Proteomes" id="UP000886597"/>
    </source>
</evidence>
<proteinExistence type="predicted"/>
<dbReference type="RefSeq" id="WP_226996694.1">
    <property type="nucleotide sequence ID" value="NZ_BJYN01000006.1"/>
</dbReference>
<reference evidence="2" key="2">
    <citation type="journal article" date="2020" name="Int. Dairy J.">
        <title>Lactic acid bacterial diversity in Brie cheese focusing on salt concentration and pH of isolation medium and characterisation of halophilic and alkaliphilic lactic acid bacterial isolates.</title>
        <authorList>
            <person name="Unno R."/>
            <person name="Matsutani M."/>
            <person name="Suzuki T."/>
            <person name="Kodama K."/>
            <person name="Matsushita H."/>
            <person name="Yamasato K."/>
            <person name="Koizumi Y."/>
            <person name="Ishikawa M."/>
        </authorList>
    </citation>
    <scope>NUCLEOTIDE SEQUENCE</scope>
    <source>
        <strain evidence="2">7C1</strain>
        <strain evidence="1">8C4</strain>
    </source>
</reference>
<accession>A0AAN4UD83</accession>
<evidence type="ECO:0000313" key="1">
    <source>
        <dbReference type="EMBL" id="GEQ50203.1"/>
    </source>
</evidence>
<evidence type="ECO:0000313" key="2">
    <source>
        <dbReference type="EMBL" id="GEQ55228.1"/>
    </source>
</evidence>
<evidence type="ECO:0000313" key="4">
    <source>
        <dbReference type="Proteomes" id="UP000886607"/>
    </source>
</evidence>
<evidence type="ECO:0008006" key="5">
    <source>
        <dbReference type="Google" id="ProtNLM"/>
    </source>
</evidence>
<dbReference type="GeneID" id="69984590"/>
<protein>
    <recommendedName>
        <fullName evidence="5">Chloramphenicol acetyltransferase</fullName>
    </recommendedName>
</protein>
<gene>
    <name evidence="1" type="ORF">TK11N_20550</name>
    <name evidence="2" type="ORF">TK2N_20720</name>
</gene>
<keyword evidence="4" id="KW-1185">Reference proteome</keyword>
<reference evidence="2" key="1">
    <citation type="submission" date="2019-08" db="EMBL/GenBank/DDBJ databases">
        <authorList>
            <person name="Ishikawa M."/>
            <person name="Suzuki T."/>
            <person name="Matsutani M."/>
        </authorList>
    </citation>
    <scope>NUCLEOTIDE SEQUENCE</scope>
    <source>
        <strain evidence="2">7C1</strain>
        <strain evidence="1">8C4</strain>
    </source>
</reference>
<dbReference type="Proteomes" id="UP000886597">
    <property type="component" value="Unassembled WGS sequence"/>
</dbReference>
<name>A0AAN4UD83_9ENTE</name>
<dbReference type="EMBL" id="BKBO01000038">
    <property type="protein sequence ID" value="GEQ50203.1"/>
    <property type="molecule type" value="Genomic_DNA"/>
</dbReference>
<organism evidence="2 3">
    <name type="scientific">Tetragenococcus koreensis</name>
    <dbReference type="NCBI Taxonomy" id="290335"/>
    <lineage>
        <taxon>Bacteria</taxon>
        <taxon>Bacillati</taxon>
        <taxon>Bacillota</taxon>
        <taxon>Bacilli</taxon>
        <taxon>Lactobacillales</taxon>
        <taxon>Enterococcaceae</taxon>
        <taxon>Tetragenococcus</taxon>
    </lineage>
</organism>
<dbReference type="Gene3D" id="2.160.10.10">
    <property type="entry name" value="Hexapeptide repeat proteins"/>
    <property type="match status" value="1"/>
</dbReference>
<dbReference type="Proteomes" id="UP000886607">
    <property type="component" value="Unassembled WGS sequence"/>
</dbReference>